<organism evidence="1 2">
    <name type="scientific">Modestobacter roseus</name>
    <dbReference type="NCBI Taxonomy" id="1181884"/>
    <lineage>
        <taxon>Bacteria</taxon>
        <taxon>Bacillati</taxon>
        <taxon>Actinomycetota</taxon>
        <taxon>Actinomycetes</taxon>
        <taxon>Geodermatophilales</taxon>
        <taxon>Geodermatophilaceae</taxon>
        <taxon>Modestobacter</taxon>
    </lineage>
</organism>
<evidence type="ECO:0000313" key="1">
    <source>
        <dbReference type="EMBL" id="TWH75391.1"/>
    </source>
</evidence>
<dbReference type="AlphaFoldDB" id="A0A562IWF6"/>
<sequence>MILAVIGVTWLTVSVLVGCVLGRTISVADHALDRDDAAPTLGGQPLYVSDILAAERPSTTTS</sequence>
<dbReference type="Proteomes" id="UP000321490">
    <property type="component" value="Unassembled WGS sequence"/>
</dbReference>
<proteinExistence type="predicted"/>
<dbReference type="RefSeq" id="WP_153360516.1">
    <property type="nucleotide sequence ID" value="NZ_JABGDC010000083.1"/>
</dbReference>
<evidence type="ECO:0000313" key="2">
    <source>
        <dbReference type="Proteomes" id="UP000321490"/>
    </source>
</evidence>
<comment type="caution">
    <text evidence="1">The sequence shown here is derived from an EMBL/GenBank/DDBJ whole genome shotgun (WGS) entry which is preliminary data.</text>
</comment>
<keyword evidence="2" id="KW-1185">Reference proteome</keyword>
<protein>
    <submittedName>
        <fullName evidence="1">Uncharacterized protein</fullName>
    </submittedName>
</protein>
<accession>A0A562IWF6</accession>
<reference evidence="1 2" key="1">
    <citation type="submission" date="2019-07" db="EMBL/GenBank/DDBJ databases">
        <title>R&amp;d 2014.</title>
        <authorList>
            <person name="Klenk H.-P."/>
        </authorList>
    </citation>
    <scope>NUCLEOTIDE SEQUENCE [LARGE SCALE GENOMIC DNA]</scope>
    <source>
        <strain evidence="1 2">DSM 45764</strain>
    </source>
</reference>
<gene>
    <name evidence="1" type="ORF">JD78_03947</name>
</gene>
<dbReference type="EMBL" id="VLKF01000001">
    <property type="protein sequence ID" value="TWH75391.1"/>
    <property type="molecule type" value="Genomic_DNA"/>
</dbReference>
<name>A0A562IWF6_9ACTN</name>